<dbReference type="InterPro" id="IPR010920">
    <property type="entry name" value="LSM_dom_sf"/>
</dbReference>
<dbReference type="Gene3D" id="1.10.287.1260">
    <property type="match status" value="1"/>
</dbReference>
<dbReference type="GO" id="GO:0008381">
    <property type="term" value="F:mechanosensitive monoatomic ion channel activity"/>
    <property type="evidence" value="ECO:0007669"/>
    <property type="project" value="InterPro"/>
</dbReference>
<evidence type="ECO:0000256" key="5">
    <source>
        <dbReference type="ARBA" id="ARBA00022989"/>
    </source>
</evidence>
<evidence type="ECO:0000259" key="10">
    <source>
        <dbReference type="Pfam" id="PF21088"/>
    </source>
</evidence>
<evidence type="ECO:0000313" key="17">
    <source>
        <dbReference type="Proteomes" id="UP000285201"/>
    </source>
</evidence>
<dbReference type="Proteomes" id="UP000285844">
    <property type="component" value="Unassembled WGS sequence"/>
</dbReference>
<accession>A0A174YTR4</accession>
<dbReference type="InterPro" id="IPR006685">
    <property type="entry name" value="MscS_channel_2nd"/>
</dbReference>
<dbReference type="EMBL" id="CZBU01000003">
    <property type="protein sequence ID" value="CUQ76927.1"/>
    <property type="molecule type" value="Genomic_DNA"/>
</dbReference>
<dbReference type="Gene3D" id="3.30.70.100">
    <property type="match status" value="1"/>
</dbReference>
<dbReference type="SUPFAM" id="SSF50182">
    <property type="entry name" value="Sm-like ribonucleoproteins"/>
    <property type="match status" value="1"/>
</dbReference>
<dbReference type="AlphaFoldDB" id="A0A174YTR4"/>
<evidence type="ECO:0000256" key="2">
    <source>
        <dbReference type="ARBA" id="ARBA00008017"/>
    </source>
</evidence>
<evidence type="ECO:0000256" key="7">
    <source>
        <dbReference type="SAM" id="Phobius"/>
    </source>
</evidence>
<dbReference type="OrthoDB" id="9809206at2"/>
<keyword evidence="3" id="KW-1003">Cell membrane</keyword>
<evidence type="ECO:0000313" key="16">
    <source>
        <dbReference type="Proteomes" id="UP000284794"/>
    </source>
</evidence>
<feature type="domain" description="Mechanosensitive ion channel MscS" evidence="8">
    <location>
        <begin position="131"/>
        <end position="195"/>
    </location>
</feature>
<evidence type="ECO:0000313" key="12">
    <source>
        <dbReference type="EMBL" id="RHC11442.1"/>
    </source>
</evidence>
<dbReference type="Pfam" id="PF00924">
    <property type="entry name" value="MS_channel_2nd"/>
    <property type="match status" value="1"/>
</dbReference>
<organism evidence="11 15">
    <name type="scientific">Lachnospira eligens</name>
    <dbReference type="NCBI Taxonomy" id="39485"/>
    <lineage>
        <taxon>Bacteria</taxon>
        <taxon>Bacillati</taxon>
        <taxon>Bacillota</taxon>
        <taxon>Clostridia</taxon>
        <taxon>Lachnospirales</taxon>
        <taxon>Lachnospiraceae</taxon>
        <taxon>Lachnospira</taxon>
    </lineage>
</organism>
<keyword evidence="5 7" id="KW-1133">Transmembrane helix</keyword>
<keyword evidence="4 7" id="KW-0812">Transmembrane</keyword>
<feature type="transmembrane region" description="Helical" evidence="7">
    <location>
        <begin position="40"/>
        <end position="62"/>
    </location>
</feature>
<sequence>MGFIGLVADAATTIQQETDEITRFFSIAHVKQLLNDLGNWSVSLIGKIVIAVLIWFIGKKIIRVLDKLVKKMLDRSTLDKGVVNFVVSVLKFVMYAILIMIVVDKLGFQTTSLLTLFGSAALAIGMSLQGSLSNFAGGILILIFKPFKVGDYIIVGTNEGTVKSIEILYTRLVTIDNKVVMLPNGSLSNSSIVNVGAENTRRIDIQIGIGYSSDIPKAKKLLEQVINSEKGILKDKDILVVVKSLDESCVTLETRAWVNTADYWNVRFNLLERYKNIFDENGIEIPFNQLDVHMK</sequence>
<keyword evidence="6 7" id="KW-0472">Membrane</keyword>
<evidence type="ECO:0000256" key="3">
    <source>
        <dbReference type="ARBA" id="ARBA00022475"/>
    </source>
</evidence>
<reference evidence="11 15" key="1">
    <citation type="submission" date="2015-09" db="EMBL/GenBank/DDBJ databases">
        <authorList>
            <consortium name="Pathogen Informatics"/>
        </authorList>
    </citation>
    <scope>NUCLEOTIDE SEQUENCE [LARGE SCALE GENOMIC DNA]</scope>
    <source>
        <strain evidence="11 15">2789STDY5834875</strain>
    </source>
</reference>
<feature type="transmembrane region" description="Helical" evidence="7">
    <location>
        <begin position="115"/>
        <end position="144"/>
    </location>
</feature>
<dbReference type="InterPro" id="IPR011066">
    <property type="entry name" value="MscS_channel_C_sf"/>
</dbReference>
<name>A0A174YTR4_9FIRM</name>
<evidence type="ECO:0000259" key="8">
    <source>
        <dbReference type="Pfam" id="PF00924"/>
    </source>
</evidence>
<comment type="similarity">
    <text evidence="2">Belongs to the MscS (TC 1.A.23) family.</text>
</comment>
<dbReference type="InterPro" id="IPR049278">
    <property type="entry name" value="MS_channel_C"/>
</dbReference>
<dbReference type="PANTHER" id="PTHR30221:SF1">
    <property type="entry name" value="SMALL-CONDUCTANCE MECHANOSENSITIVE CHANNEL"/>
    <property type="match status" value="1"/>
</dbReference>
<dbReference type="EMBL" id="QSIS01000003">
    <property type="protein sequence ID" value="RHD10048.1"/>
    <property type="molecule type" value="Genomic_DNA"/>
</dbReference>
<dbReference type="Gene3D" id="2.30.30.60">
    <property type="match status" value="1"/>
</dbReference>
<dbReference type="InterPro" id="IPR049142">
    <property type="entry name" value="MS_channel_1st"/>
</dbReference>
<evidence type="ECO:0000313" key="11">
    <source>
        <dbReference type="EMBL" id="CUQ76927.1"/>
    </source>
</evidence>
<dbReference type="Proteomes" id="UP000284794">
    <property type="component" value="Unassembled WGS sequence"/>
</dbReference>
<dbReference type="SUPFAM" id="SSF82689">
    <property type="entry name" value="Mechanosensitive channel protein MscS (YggB), C-terminal domain"/>
    <property type="match status" value="1"/>
</dbReference>
<dbReference type="Proteomes" id="UP000095621">
    <property type="component" value="Unassembled WGS sequence"/>
</dbReference>
<dbReference type="InterPro" id="IPR045275">
    <property type="entry name" value="MscS_archaea/bacteria_type"/>
</dbReference>
<dbReference type="Pfam" id="PF21088">
    <property type="entry name" value="MS_channel_1st"/>
    <property type="match status" value="1"/>
</dbReference>
<evidence type="ECO:0000313" key="18">
    <source>
        <dbReference type="Proteomes" id="UP000285844"/>
    </source>
</evidence>
<dbReference type="PROSITE" id="PS01246">
    <property type="entry name" value="UPF0003"/>
    <property type="match status" value="1"/>
</dbReference>
<dbReference type="EMBL" id="QSHM01000022">
    <property type="protein sequence ID" value="RHC11442.1"/>
    <property type="molecule type" value="Genomic_DNA"/>
</dbReference>
<dbReference type="Pfam" id="PF21082">
    <property type="entry name" value="MS_channel_3rd"/>
    <property type="match status" value="1"/>
</dbReference>
<dbReference type="InterPro" id="IPR006686">
    <property type="entry name" value="MscS_channel_CS"/>
</dbReference>
<reference evidence="16 17" key="2">
    <citation type="submission" date="2018-08" db="EMBL/GenBank/DDBJ databases">
        <title>A genome reference for cultivated species of the human gut microbiota.</title>
        <authorList>
            <person name="Zou Y."/>
            <person name="Xue W."/>
            <person name="Luo G."/>
        </authorList>
    </citation>
    <scope>NUCLEOTIDE SEQUENCE [LARGE SCALE GENOMIC DNA]</scope>
    <source>
        <strain evidence="14 17">AF36-7BH</strain>
        <strain evidence="13 16">AM32-2AC</strain>
        <strain evidence="12 18">AM37-3BH</strain>
    </source>
</reference>
<evidence type="ECO:0000256" key="1">
    <source>
        <dbReference type="ARBA" id="ARBA00004651"/>
    </source>
</evidence>
<dbReference type="PANTHER" id="PTHR30221">
    <property type="entry name" value="SMALL-CONDUCTANCE MECHANOSENSITIVE CHANNEL"/>
    <property type="match status" value="1"/>
</dbReference>
<evidence type="ECO:0000256" key="4">
    <source>
        <dbReference type="ARBA" id="ARBA00022692"/>
    </source>
</evidence>
<protein>
    <submittedName>
        <fullName evidence="12">Mechanosensitive ion channel family protein</fullName>
    </submittedName>
    <submittedName>
        <fullName evidence="11">Small-conductance mechanosensitive channel</fullName>
    </submittedName>
</protein>
<feature type="transmembrane region" description="Helical" evidence="7">
    <location>
        <begin position="82"/>
        <end position="103"/>
    </location>
</feature>
<dbReference type="Proteomes" id="UP000285201">
    <property type="component" value="Unassembled WGS sequence"/>
</dbReference>
<comment type="subcellular location">
    <subcellularLocation>
        <location evidence="1">Cell membrane</location>
        <topology evidence="1">Multi-pass membrane protein</topology>
    </subcellularLocation>
</comment>
<evidence type="ECO:0000313" key="14">
    <source>
        <dbReference type="EMBL" id="RHL72586.1"/>
    </source>
</evidence>
<proteinExistence type="inferred from homology"/>
<feature type="domain" description="Mechanosensitive ion channel MscS C-terminal" evidence="9">
    <location>
        <begin position="203"/>
        <end position="285"/>
    </location>
</feature>
<dbReference type="EMBL" id="QROY01000001">
    <property type="protein sequence ID" value="RHL72586.1"/>
    <property type="molecule type" value="Genomic_DNA"/>
</dbReference>
<dbReference type="GO" id="GO:0005886">
    <property type="term" value="C:plasma membrane"/>
    <property type="evidence" value="ECO:0007669"/>
    <property type="project" value="UniProtKB-SubCell"/>
</dbReference>
<dbReference type="RefSeq" id="WP_022097848.1">
    <property type="nucleotide sequence ID" value="NZ_CZBU01000003.1"/>
</dbReference>
<evidence type="ECO:0000313" key="15">
    <source>
        <dbReference type="Proteomes" id="UP000095621"/>
    </source>
</evidence>
<gene>
    <name evidence="11" type="primary">mscS</name>
    <name evidence="14" type="ORF">DW007_01635</name>
    <name evidence="13" type="ORF">DW811_03095</name>
    <name evidence="12" type="ORF">DW858_13440</name>
    <name evidence="11" type="ORF">ERS852490_01315</name>
</gene>
<evidence type="ECO:0000259" key="9">
    <source>
        <dbReference type="Pfam" id="PF21082"/>
    </source>
</evidence>
<dbReference type="InterPro" id="IPR011014">
    <property type="entry name" value="MscS_channel_TM-2"/>
</dbReference>
<feature type="domain" description="Mechanosensitive ion channel transmembrane helices 2/3" evidence="10">
    <location>
        <begin position="89"/>
        <end position="129"/>
    </location>
</feature>
<dbReference type="InterPro" id="IPR023408">
    <property type="entry name" value="MscS_beta-dom_sf"/>
</dbReference>
<evidence type="ECO:0000313" key="13">
    <source>
        <dbReference type="EMBL" id="RHD10048.1"/>
    </source>
</evidence>
<dbReference type="SUPFAM" id="SSF82861">
    <property type="entry name" value="Mechanosensitive channel protein MscS (YggB), transmembrane region"/>
    <property type="match status" value="1"/>
</dbReference>
<evidence type="ECO:0000256" key="6">
    <source>
        <dbReference type="ARBA" id="ARBA00023136"/>
    </source>
</evidence>